<comment type="caution">
    <text evidence="3">The sequence shown here is derived from an EMBL/GenBank/DDBJ whole genome shotgun (WGS) entry which is preliminary data.</text>
</comment>
<evidence type="ECO:0000259" key="2">
    <source>
        <dbReference type="Pfam" id="PF24883"/>
    </source>
</evidence>
<reference evidence="3" key="1">
    <citation type="submission" date="2018-03" db="EMBL/GenBank/DDBJ databases">
        <authorList>
            <person name="Guldener U."/>
        </authorList>
    </citation>
    <scope>NUCLEOTIDE SEQUENCE</scope>
</reference>
<dbReference type="SUPFAM" id="SSF52540">
    <property type="entry name" value="P-loop containing nucleoside triphosphate hydrolases"/>
    <property type="match status" value="1"/>
</dbReference>
<dbReference type="Proteomes" id="UP001187734">
    <property type="component" value="Unassembled WGS sequence"/>
</dbReference>
<dbReference type="EMBL" id="ONZP01000283">
    <property type="protein sequence ID" value="SPJ79809.1"/>
    <property type="molecule type" value="Genomic_DNA"/>
</dbReference>
<keyword evidence="4" id="KW-1185">Reference proteome</keyword>
<proteinExistence type="predicted"/>
<dbReference type="AlphaFoldDB" id="A0AAE8SJR4"/>
<evidence type="ECO:0000313" key="4">
    <source>
        <dbReference type="Proteomes" id="UP001187734"/>
    </source>
</evidence>
<gene>
    <name evidence="3" type="ORF">FTOL_08200</name>
</gene>
<dbReference type="InterPro" id="IPR027417">
    <property type="entry name" value="P-loop_NTPase"/>
</dbReference>
<dbReference type="InterPro" id="IPR056884">
    <property type="entry name" value="NPHP3-like_N"/>
</dbReference>
<dbReference type="PANTHER" id="PTHR10039">
    <property type="entry name" value="AMELOGENIN"/>
    <property type="match status" value="1"/>
</dbReference>
<dbReference type="Gene3D" id="3.40.50.300">
    <property type="entry name" value="P-loop containing nucleotide triphosphate hydrolases"/>
    <property type="match status" value="1"/>
</dbReference>
<organism evidence="3 4">
    <name type="scientific">Fusarium torulosum</name>
    <dbReference type="NCBI Taxonomy" id="33205"/>
    <lineage>
        <taxon>Eukaryota</taxon>
        <taxon>Fungi</taxon>
        <taxon>Dikarya</taxon>
        <taxon>Ascomycota</taxon>
        <taxon>Pezizomycotina</taxon>
        <taxon>Sordariomycetes</taxon>
        <taxon>Hypocreomycetidae</taxon>
        <taxon>Hypocreales</taxon>
        <taxon>Nectriaceae</taxon>
        <taxon>Fusarium</taxon>
    </lineage>
</organism>
<evidence type="ECO:0000256" key="1">
    <source>
        <dbReference type="ARBA" id="ARBA00022737"/>
    </source>
</evidence>
<sequence length="625" mass="71408">MQAVSRRLRPTDPTRVAPEQKGLYDLALKCHELSQQILELLGKIKPKPQSSFSVYRSAFRAWSKESEIKDLEKRLDDCRSQLALGLVDLSNQNNAVYCEKLLSIAQNDVSRLEELQVHIKTLKKGVGVEQIGAEACDQLRRLLGLQEDALAAIYQQRILKSIRFDSMHERDDRVHLPHESTFNWLLEDDKTTDQEDFLTNSAGQLTITISKGPYKLPRAPLSAKHKTEVEDIAAMKLKSRTKYLHWLSSPEGIFHISGKLGSGKSTLMKLLYTHPKTQAQLQKWAGGDDLLVLRVFFWKPGSELQKSLDGLYRSLLHDILEARPDLIQHVLPDSWKKAATSPWQIKSKLDMSADIFISALEQLISPESSRTSPSGDLRLCFFIDGLDECEESHGKDSIYLVRLLNDWVKLSKGRLKMVVSSRDYNVFLNGFSADQRLQLHQLTWFDMRHYVRDSLAHLQNEELKEYFLNLIPRKANGIFLWIVLVVNEIRKKVEDDATQEQLLGLLDNLPPGIEALFQHILNGLDASSRKMAYQTMAILRTAQENYLPFSLLAFSYLNEYQRDHDFSTREEFMGLGHRALDEDRTPSRICKQLRGICGGLVEARGTTDPASQQSWKLGFTHRSIP</sequence>
<keyword evidence="1" id="KW-0677">Repeat</keyword>
<feature type="domain" description="Nephrocystin 3-like N-terminal" evidence="2">
    <location>
        <begin position="239"/>
        <end position="422"/>
    </location>
</feature>
<name>A0AAE8SJR4_9HYPO</name>
<dbReference type="PANTHER" id="PTHR10039:SF5">
    <property type="entry name" value="NACHT DOMAIN-CONTAINING PROTEIN"/>
    <property type="match status" value="1"/>
</dbReference>
<evidence type="ECO:0000313" key="3">
    <source>
        <dbReference type="EMBL" id="SPJ79809.1"/>
    </source>
</evidence>
<protein>
    <submittedName>
        <fullName evidence="3">Related to small s protein</fullName>
    </submittedName>
</protein>
<dbReference type="Pfam" id="PF24883">
    <property type="entry name" value="NPHP3_N"/>
    <property type="match status" value="1"/>
</dbReference>
<accession>A0AAE8SJR4</accession>